<dbReference type="Gene3D" id="3.40.225.10">
    <property type="entry name" value="Class II aldolase/adducin N-terminal domain"/>
    <property type="match status" value="1"/>
</dbReference>
<feature type="domain" description="Class II aldolase/adducin N-terminal" evidence="3">
    <location>
        <begin position="25"/>
        <end position="205"/>
    </location>
</feature>
<dbReference type="GO" id="GO:0019323">
    <property type="term" value="P:pentose catabolic process"/>
    <property type="evidence" value="ECO:0007669"/>
    <property type="project" value="TreeGrafter"/>
</dbReference>
<keyword evidence="1" id="KW-0479">Metal-binding</keyword>
<dbReference type="SUPFAM" id="SSF53639">
    <property type="entry name" value="AraD/HMP-PK domain-like"/>
    <property type="match status" value="1"/>
</dbReference>
<dbReference type="Pfam" id="PF00596">
    <property type="entry name" value="Aldolase_II"/>
    <property type="match status" value="1"/>
</dbReference>
<gene>
    <name evidence="4" type="ORF">SJAV_19090</name>
</gene>
<organism evidence="4">
    <name type="scientific">Sulfurisphaera javensis</name>
    <dbReference type="NCBI Taxonomy" id="2049879"/>
    <lineage>
        <taxon>Archaea</taxon>
        <taxon>Thermoproteota</taxon>
        <taxon>Thermoprotei</taxon>
        <taxon>Sulfolobales</taxon>
        <taxon>Sulfolobaceae</taxon>
        <taxon>Sulfurisphaera</taxon>
    </lineage>
</organism>
<dbReference type="PANTHER" id="PTHR22789">
    <property type="entry name" value="FUCULOSE PHOSPHATE ALDOLASE"/>
    <property type="match status" value="1"/>
</dbReference>
<dbReference type="InterPro" id="IPR050197">
    <property type="entry name" value="Aldolase_class_II_sugar_metab"/>
</dbReference>
<dbReference type="GO" id="GO:0005829">
    <property type="term" value="C:cytosol"/>
    <property type="evidence" value="ECO:0007669"/>
    <property type="project" value="TreeGrafter"/>
</dbReference>
<dbReference type="InterPro" id="IPR036409">
    <property type="entry name" value="Aldolase_II/adducin_N_sf"/>
</dbReference>
<reference evidence="4" key="1">
    <citation type="submission" date="2024-03" db="EMBL/GenBank/DDBJ databases">
        <title>Complete genome sequence of Sulfurisphaera javensis strain KD-1.</title>
        <authorList>
            <person name="Sakai H."/>
            <person name="Nur N."/>
            <person name="Suwanto A."/>
            <person name="Kurosawa N."/>
        </authorList>
    </citation>
    <scope>NUCLEOTIDE SEQUENCE</scope>
    <source>
        <strain evidence="4">KD-1</strain>
    </source>
</reference>
<sequence length="243" mass="26453">MTKIVYMIGNTYCKLCQTNEQQLKEELVKTVKAFYYKGLVTNAGGNQSARLPGSNKVWLTPSGYPRMSLSPEDLIAVDLEGNVIEGDLKPSIEVYAHLEVYKRRPDVNAVIHAHVPYVMGATISGFLEITHGEAAAILGEVKIIPYYHPGTKELAKAVGEAFQGTGMKVPRVVITLNHGAFSAGACIHEARAFMEILDEWARFNIAAKALGGIKHKLTLIDLRKPGAGYIRAVKFGGRAGKVS</sequence>
<dbReference type="RefSeq" id="WP_369609517.1">
    <property type="nucleotide sequence ID" value="NZ_AP031322.1"/>
</dbReference>
<accession>A0AAT9GTD8</accession>
<dbReference type="GO" id="GO:0016832">
    <property type="term" value="F:aldehyde-lyase activity"/>
    <property type="evidence" value="ECO:0007669"/>
    <property type="project" value="TreeGrafter"/>
</dbReference>
<protein>
    <recommendedName>
        <fullName evidence="3">Class II aldolase/adducin N-terminal domain-containing protein</fullName>
    </recommendedName>
</protein>
<dbReference type="InterPro" id="IPR001303">
    <property type="entry name" value="Aldolase_II/adducin_N"/>
</dbReference>
<evidence type="ECO:0000256" key="1">
    <source>
        <dbReference type="ARBA" id="ARBA00022723"/>
    </source>
</evidence>
<name>A0AAT9GTD8_9CREN</name>
<dbReference type="GO" id="GO:0046872">
    <property type="term" value="F:metal ion binding"/>
    <property type="evidence" value="ECO:0007669"/>
    <property type="project" value="UniProtKB-KW"/>
</dbReference>
<dbReference type="AlphaFoldDB" id="A0AAT9GTD8"/>
<evidence type="ECO:0000313" key="4">
    <source>
        <dbReference type="EMBL" id="BFH73965.1"/>
    </source>
</evidence>
<dbReference type="KEGG" id="sjv:SJAV_19090"/>
<dbReference type="GeneID" id="92354861"/>
<evidence type="ECO:0000259" key="3">
    <source>
        <dbReference type="SMART" id="SM01007"/>
    </source>
</evidence>
<dbReference type="EMBL" id="AP031322">
    <property type="protein sequence ID" value="BFH73965.1"/>
    <property type="molecule type" value="Genomic_DNA"/>
</dbReference>
<proteinExistence type="predicted"/>
<keyword evidence="2" id="KW-0456">Lyase</keyword>
<evidence type="ECO:0000256" key="2">
    <source>
        <dbReference type="ARBA" id="ARBA00023239"/>
    </source>
</evidence>
<dbReference type="SMART" id="SM01007">
    <property type="entry name" value="Aldolase_II"/>
    <property type="match status" value="1"/>
</dbReference>
<dbReference type="PANTHER" id="PTHR22789:SF0">
    <property type="entry name" value="3-OXO-TETRONATE 4-PHOSPHATE DECARBOXYLASE-RELATED"/>
    <property type="match status" value="1"/>
</dbReference>